<dbReference type="AlphaFoldDB" id="A0A8S1Y7T7"/>
<evidence type="ECO:0000313" key="3">
    <source>
        <dbReference type="Proteomes" id="UP000683925"/>
    </source>
</evidence>
<dbReference type="EMBL" id="CAJJDP010000148">
    <property type="protein sequence ID" value="CAD8209248.1"/>
    <property type="molecule type" value="Genomic_DNA"/>
</dbReference>
<dbReference type="Proteomes" id="UP000683925">
    <property type="component" value="Unassembled WGS sequence"/>
</dbReference>
<dbReference type="EMBL" id="CAJJDP010000148">
    <property type="protein sequence ID" value="CAD8209242.1"/>
    <property type="molecule type" value="Genomic_DNA"/>
</dbReference>
<reference evidence="2" key="1">
    <citation type="submission" date="2021-01" db="EMBL/GenBank/DDBJ databases">
        <authorList>
            <consortium name="Genoscope - CEA"/>
            <person name="William W."/>
        </authorList>
    </citation>
    <scope>NUCLEOTIDE SEQUENCE</scope>
</reference>
<name>A0A8S1Y7T7_PAROT</name>
<comment type="caution">
    <text evidence="2">The sequence shown here is derived from an EMBL/GenBank/DDBJ whole genome shotgun (WGS) entry which is preliminary data.</text>
</comment>
<keyword evidence="3" id="KW-1185">Reference proteome</keyword>
<sequence>MVGIQTSSNLRQGICSHQLEYKLQSLNNLINLRFSDKNFSIASILLQQTTRQRCLNCYQFFQKYLLGFKFRNKKLYGQFPQGNFIIKSSNRREFDQIFLNCTLKKASQKFKRDNLDPCNEQEINKTKAIIQNKQRQ</sequence>
<proteinExistence type="predicted"/>
<evidence type="ECO:0000313" key="1">
    <source>
        <dbReference type="EMBL" id="CAD8209242.1"/>
    </source>
</evidence>
<protein>
    <submittedName>
        <fullName evidence="2">Uncharacterized protein</fullName>
    </submittedName>
</protein>
<evidence type="ECO:0000313" key="2">
    <source>
        <dbReference type="EMBL" id="CAD8209248.1"/>
    </source>
</evidence>
<organism evidence="2 3">
    <name type="scientific">Paramecium octaurelia</name>
    <dbReference type="NCBI Taxonomy" id="43137"/>
    <lineage>
        <taxon>Eukaryota</taxon>
        <taxon>Sar</taxon>
        <taxon>Alveolata</taxon>
        <taxon>Ciliophora</taxon>
        <taxon>Intramacronucleata</taxon>
        <taxon>Oligohymenophorea</taxon>
        <taxon>Peniculida</taxon>
        <taxon>Parameciidae</taxon>
        <taxon>Paramecium</taxon>
    </lineage>
</organism>
<accession>A0A8S1Y7T7</accession>
<gene>
    <name evidence="1" type="ORF">POCTA_138.1.T1460122</name>
    <name evidence="2" type="ORF">POCTA_138.1.T1460125</name>
</gene>